<dbReference type="InterPro" id="IPR039471">
    <property type="entry name" value="CXorf65-like"/>
</dbReference>
<gene>
    <name evidence="2" type="primary">LOC112811245</name>
    <name evidence="3" type="synonym">LOC112840062</name>
</gene>
<proteinExistence type="predicted"/>
<evidence type="ECO:0000313" key="1">
    <source>
        <dbReference type="Proteomes" id="UP000286641"/>
    </source>
</evidence>
<evidence type="ECO:0000313" key="3">
    <source>
        <dbReference type="RefSeq" id="XP_025749084.1"/>
    </source>
</evidence>
<keyword evidence="1" id="KW-1185">Reference proteome</keyword>
<reference key="1">
    <citation type="submission" date="2019-01" db="UniProtKB">
        <authorList>
            <consortium name="RefSeq"/>
        </authorList>
    </citation>
    <scope>IDENTIFICATION</scope>
    <source>
        <tissue evidence="3">Blood</tissue>
    </source>
</reference>
<dbReference type="Proteomes" id="UP000286641">
    <property type="component" value="Unplaced"/>
</dbReference>
<dbReference type="RefSeq" id="XP_025749084.1">
    <property type="nucleotide sequence ID" value="XM_025893299.1"/>
</dbReference>
<reference evidence="2" key="2">
    <citation type="submission" date="2025-04" db="UniProtKB">
        <authorList>
            <consortium name="RefSeq"/>
        </authorList>
    </citation>
    <scope>IDENTIFICATION</scope>
    <source>
        <tissue evidence="2">Blood</tissue>
    </source>
</reference>
<sequence>MFIFIKHGDNHQFLVNTNCSVLLLPHYTRNKVGLPKTDTIDVCDETGTTKLLFLTKTPGDYASKFLTARNTYCICKVEPGAPGRGLGAFLKDRAGPSKWIVNLDPQPGPN</sequence>
<evidence type="ECO:0000313" key="2">
    <source>
        <dbReference type="RefSeq" id="XP_025711065.1"/>
    </source>
</evidence>
<accession>A0A3Q7MV99</accession>
<dbReference type="RefSeq" id="XP_025711065.1">
    <property type="nucleotide sequence ID" value="XM_025855280.1"/>
</dbReference>
<name>A0A3Q7MV99_CALUR</name>
<protein>
    <submittedName>
        <fullName evidence="2 3">Uncharacterized protein CXorf65 homolog</fullName>
    </submittedName>
</protein>
<dbReference type="AlphaFoldDB" id="A0A3Q7MV99"/>
<dbReference type="PANTHER" id="PTHR33887">
    <property type="entry name" value="PB1 DOMAIN-CONTAINING PROTEIN"/>
    <property type="match status" value="1"/>
</dbReference>
<dbReference type="Pfam" id="PF15874">
    <property type="entry name" value="Il2rg"/>
    <property type="match status" value="1"/>
</dbReference>
<organism evidence="1 2">
    <name type="scientific">Callorhinus ursinus</name>
    <name type="common">Northern fur seal</name>
    <dbReference type="NCBI Taxonomy" id="34884"/>
    <lineage>
        <taxon>Eukaryota</taxon>
        <taxon>Metazoa</taxon>
        <taxon>Chordata</taxon>
        <taxon>Craniata</taxon>
        <taxon>Vertebrata</taxon>
        <taxon>Euteleostomi</taxon>
        <taxon>Mammalia</taxon>
        <taxon>Eutheria</taxon>
        <taxon>Laurasiatheria</taxon>
        <taxon>Carnivora</taxon>
        <taxon>Caniformia</taxon>
        <taxon>Pinnipedia</taxon>
        <taxon>Otariidae</taxon>
        <taxon>Callorhinus</taxon>
    </lineage>
</organism>
<dbReference type="PANTHER" id="PTHR33887:SF4">
    <property type="entry name" value="AB2-183"/>
    <property type="match status" value="1"/>
</dbReference>